<dbReference type="InterPro" id="IPR010982">
    <property type="entry name" value="Lambda_DNA-bd_dom_sf"/>
</dbReference>
<evidence type="ECO:0000313" key="4">
    <source>
        <dbReference type="EMBL" id="SFH77815.1"/>
    </source>
</evidence>
<feature type="domain" description="HTH cro/C1-type" evidence="2">
    <location>
        <begin position="13"/>
        <end position="67"/>
    </location>
</feature>
<reference evidence="3 5" key="1">
    <citation type="submission" date="2016-02" db="EMBL/GenBank/DDBJ databases">
        <authorList>
            <person name="Strepis N."/>
        </authorList>
    </citation>
    <scope>NUCLEOTIDE SEQUENCE [LARGE SCALE GENOMIC DNA]</scope>
    <source>
        <strain evidence="3">Trichococcus flocculiformis</strain>
    </source>
</reference>
<sequence>MEERKELFNPHQLTSARISRGMTMKELSEKSEISRQMISNYESGKTTPKAENLLRIINVLGFPRSFFVAEMPELHSGATFFRSQTAATKKARDMQKEKLKYTFEVYKKLATYVNFPATNLPVLIEKDIHDITEEDIIQKAFELRSIWGIDPVSPIKNLISTAEKNGIVIAEANMSDGALDAVSRWIIDRPFIILTDNNESSVRRRFNVAHEIGHILLHNSVESVHDYSSKELKNIIERQANSFASHFLLPSGAFEESLLSTSLEYYKDLKKYWKVSIQAMVFKTHSLGLISDDQSLYLNKKISWNKWRTKEPYDDLIPVEKPSLMDTVYKMIVENNVVYPNELNNSFRLPKDELEKIISKSIFDIKSTEKTTPILRLVKQ</sequence>
<gene>
    <name evidence="4" type="ORF">SAMN04488507_101453</name>
    <name evidence="3" type="ORF">TFLO_1044</name>
</gene>
<evidence type="ECO:0000259" key="2">
    <source>
        <dbReference type="PROSITE" id="PS50943"/>
    </source>
</evidence>
<dbReference type="AlphaFoldDB" id="A0AB38BHT2"/>
<dbReference type="InterPro" id="IPR052345">
    <property type="entry name" value="Rad_response_metalloprotease"/>
</dbReference>
<dbReference type="EMBL" id="FJMZ01000007">
    <property type="protein sequence ID" value="CZQ88689.1"/>
    <property type="molecule type" value="Genomic_DNA"/>
</dbReference>
<dbReference type="CDD" id="cd00093">
    <property type="entry name" value="HTH_XRE"/>
    <property type="match status" value="1"/>
</dbReference>
<dbReference type="Proteomes" id="UP000195947">
    <property type="component" value="Unassembled WGS sequence"/>
</dbReference>
<dbReference type="InterPro" id="IPR001387">
    <property type="entry name" value="Cro/C1-type_HTH"/>
</dbReference>
<evidence type="ECO:0000313" key="5">
    <source>
        <dbReference type="Proteomes" id="UP000195947"/>
    </source>
</evidence>
<dbReference type="InterPro" id="IPR010359">
    <property type="entry name" value="IrrE_HExxH"/>
</dbReference>
<accession>A0AB38BHT2</accession>
<proteinExistence type="inferred from homology"/>
<dbReference type="EMBL" id="FOQC01000014">
    <property type="protein sequence ID" value="SFH77815.1"/>
    <property type="molecule type" value="Genomic_DNA"/>
</dbReference>
<dbReference type="PROSITE" id="PS50943">
    <property type="entry name" value="HTH_CROC1"/>
    <property type="match status" value="1"/>
</dbReference>
<dbReference type="GO" id="GO:0003677">
    <property type="term" value="F:DNA binding"/>
    <property type="evidence" value="ECO:0007669"/>
    <property type="project" value="InterPro"/>
</dbReference>
<evidence type="ECO:0000313" key="6">
    <source>
        <dbReference type="Proteomes" id="UP000199686"/>
    </source>
</evidence>
<name>A0AB38BHT2_9LACT</name>
<comment type="caution">
    <text evidence="4">The sequence shown here is derived from an EMBL/GenBank/DDBJ whole genome shotgun (WGS) entry which is preliminary data.</text>
</comment>
<reference evidence="4 6" key="2">
    <citation type="submission" date="2016-10" db="EMBL/GenBank/DDBJ databases">
        <authorList>
            <person name="Varghese N."/>
            <person name="Submissions S."/>
        </authorList>
    </citation>
    <scope>NUCLEOTIDE SEQUENCE [LARGE SCALE GENOMIC DNA]</scope>
    <source>
        <strain evidence="4 6">DSM 2094</strain>
    </source>
</reference>
<dbReference type="Gene3D" id="1.10.10.2910">
    <property type="match status" value="1"/>
</dbReference>
<protein>
    <submittedName>
        <fullName evidence="4">Zn-dependent peptidase ImmA, M78 family</fullName>
    </submittedName>
</protein>
<dbReference type="PANTHER" id="PTHR43236">
    <property type="entry name" value="ANTITOXIN HIGA1"/>
    <property type="match status" value="1"/>
</dbReference>
<dbReference type="RefSeq" id="WP_086988598.1">
    <property type="nucleotide sequence ID" value="NZ_FJMZ01000007.1"/>
</dbReference>
<organism evidence="4 6">
    <name type="scientific">Trichococcus flocculiformis</name>
    <dbReference type="NCBI Taxonomy" id="82803"/>
    <lineage>
        <taxon>Bacteria</taxon>
        <taxon>Bacillati</taxon>
        <taxon>Bacillota</taxon>
        <taxon>Bacilli</taxon>
        <taxon>Lactobacillales</taxon>
        <taxon>Carnobacteriaceae</taxon>
        <taxon>Trichococcus</taxon>
    </lineage>
</organism>
<keyword evidence="5" id="KW-1185">Reference proteome</keyword>
<dbReference type="Gene3D" id="1.10.260.40">
    <property type="entry name" value="lambda repressor-like DNA-binding domains"/>
    <property type="match status" value="1"/>
</dbReference>
<dbReference type="Pfam" id="PF01381">
    <property type="entry name" value="HTH_3"/>
    <property type="match status" value="1"/>
</dbReference>
<comment type="similarity">
    <text evidence="1">Belongs to the short-chain fatty acyl-CoA assimilation regulator (ScfR) family.</text>
</comment>
<evidence type="ECO:0000313" key="3">
    <source>
        <dbReference type="EMBL" id="CZQ88689.1"/>
    </source>
</evidence>
<dbReference type="Pfam" id="PF06114">
    <property type="entry name" value="Peptidase_M78"/>
    <property type="match status" value="1"/>
</dbReference>
<evidence type="ECO:0000256" key="1">
    <source>
        <dbReference type="ARBA" id="ARBA00007227"/>
    </source>
</evidence>
<dbReference type="SUPFAM" id="SSF47413">
    <property type="entry name" value="lambda repressor-like DNA-binding domains"/>
    <property type="match status" value="1"/>
</dbReference>
<dbReference type="Proteomes" id="UP000199686">
    <property type="component" value="Unassembled WGS sequence"/>
</dbReference>
<dbReference type="PANTHER" id="PTHR43236:SF1">
    <property type="entry name" value="BLL7220 PROTEIN"/>
    <property type="match status" value="1"/>
</dbReference>
<dbReference type="SMART" id="SM00530">
    <property type="entry name" value="HTH_XRE"/>
    <property type="match status" value="1"/>
</dbReference>